<accession>A0A1G4S5P9</accession>
<dbReference type="STRING" id="624147.SAMN04487970_102355"/>
<dbReference type="AlphaFoldDB" id="A0A1G4S5P9"/>
<dbReference type="RefSeq" id="WP_281180372.1">
    <property type="nucleotide sequence ID" value="NZ_FMTT01000023.1"/>
</dbReference>
<gene>
    <name evidence="1" type="ORF">SAMN04487970_102355</name>
</gene>
<keyword evidence="2" id="KW-1185">Reference proteome</keyword>
<evidence type="ECO:0000313" key="1">
    <source>
        <dbReference type="EMBL" id="SCW64533.1"/>
    </source>
</evidence>
<sequence>MFTTIVQILRQIKEDNPPLRERLTLETDLNNDFRLRSMGT</sequence>
<organism evidence="1 2">
    <name type="scientific">Paenibacillus tianmuensis</name>
    <dbReference type="NCBI Taxonomy" id="624147"/>
    <lineage>
        <taxon>Bacteria</taxon>
        <taxon>Bacillati</taxon>
        <taxon>Bacillota</taxon>
        <taxon>Bacilli</taxon>
        <taxon>Bacillales</taxon>
        <taxon>Paenibacillaceae</taxon>
        <taxon>Paenibacillus</taxon>
    </lineage>
</organism>
<dbReference type="Proteomes" id="UP000198601">
    <property type="component" value="Unassembled WGS sequence"/>
</dbReference>
<proteinExistence type="predicted"/>
<name>A0A1G4S5P9_9BACL</name>
<evidence type="ECO:0000313" key="2">
    <source>
        <dbReference type="Proteomes" id="UP000198601"/>
    </source>
</evidence>
<protein>
    <submittedName>
        <fullName evidence="1">Uncharacterized protein</fullName>
    </submittedName>
</protein>
<reference evidence="2" key="1">
    <citation type="submission" date="2016-10" db="EMBL/GenBank/DDBJ databases">
        <authorList>
            <person name="Varghese N."/>
            <person name="Submissions S."/>
        </authorList>
    </citation>
    <scope>NUCLEOTIDE SEQUENCE [LARGE SCALE GENOMIC DNA]</scope>
    <source>
        <strain evidence="2">CGMCC 1.8946</strain>
    </source>
</reference>
<dbReference type="EMBL" id="FMTT01000023">
    <property type="protein sequence ID" value="SCW64533.1"/>
    <property type="molecule type" value="Genomic_DNA"/>
</dbReference>